<dbReference type="STRING" id="29561.MM26B8_04720"/>
<dbReference type="EMBL" id="JZXN01000017">
    <property type="protein sequence ID" value="KKB26720.1"/>
    <property type="molecule type" value="Genomic_DNA"/>
</dbReference>
<protein>
    <submittedName>
        <fullName evidence="1">Uncharacterized protein</fullName>
    </submittedName>
</protein>
<reference evidence="1 2" key="1">
    <citation type="submission" date="2015-03" db="EMBL/GenBank/DDBJ databases">
        <title>Genome sequence of Mycoplasma meleagridis strain ATCC 25294.</title>
        <authorList>
            <person name="Yacoub E."/>
            <person name="Blanchard A."/>
            <person name="Sirand-Pugnet P."/>
            <person name="Mardassi B.B.A."/>
        </authorList>
    </citation>
    <scope>NUCLEOTIDE SEQUENCE [LARGE SCALE GENOMIC DNA]</scope>
    <source>
        <strain evidence="1 2">ATCC 25294</strain>
    </source>
</reference>
<comment type="caution">
    <text evidence="1">The sequence shown here is derived from an EMBL/GenBank/DDBJ whole genome shotgun (WGS) entry which is preliminary data.</text>
</comment>
<organism evidence="1 2">
    <name type="scientific">Mycoplasmopsis meleagridis ATCC 25294</name>
    <dbReference type="NCBI Taxonomy" id="1264554"/>
    <lineage>
        <taxon>Bacteria</taxon>
        <taxon>Bacillati</taxon>
        <taxon>Mycoplasmatota</taxon>
        <taxon>Mycoplasmoidales</taxon>
        <taxon>Metamycoplasmataceae</taxon>
        <taxon>Mycoplasmopsis</taxon>
    </lineage>
</organism>
<dbReference type="Proteomes" id="UP000033750">
    <property type="component" value="Unassembled WGS sequence"/>
</dbReference>
<evidence type="ECO:0000313" key="1">
    <source>
        <dbReference type="EMBL" id="KKB26720.1"/>
    </source>
</evidence>
<accession>A0A0F5H0R6</accession>
<dbReference type="NCBIfam" id="NF045999">
    <property type="entry name" value="MAG1140_fam"/>
    <property type="match status" value="1"/>
</dbReference>
<keyword evidence="2" id="KW-1185">Reference proteome</keyword>
<dbReference type="PATRIC" id="fig|1264554.4.peg.134"/>
<dbReference type="AlphaFoldDB" id="A0A0F5H0R6"/>
<evidence type="ECO:0000313" key="2">
    <source>
        <dbReference type="Proteomes" id="UP000033750"/>
    </source>
</evidence>
<gene>
    <name evidence="1" type="ORF">MMELEA_01020</name>
</gene>
<sequence>MLGDSSLSYLLDKDQKIVLEINNKNYEVKLKKIITNIKGTELIIYNFPKNVRIYPNSIINSYIFLDQKPLFMELFGK</sequence>
<proteinExistence type="predicted"/>
<name>A0A0F5H0R6_9BACT</name>